<dbReference type="RefSeq" id="WP_101828153.1">
    <property type="nucleotide sequence ID" value="NZ_JAERKB010000007.1"/>
</dbReference>
<dbReference type="Gene3D" id="3.40.630.30">
    <property type="match status" value="1"/>
</dbReference>
<dbReference type="CDD" id="cd04301">
    <property type="entry name" value="NAT_SF"/>
    <property type="match status" value="1"/>
</dbReference>
<dbReference type="PROSITE" id="PS51186">
    <property type="entry name" value="GNAT"/>
    <property type="match status" value="1"/>
</dbReference>
<keyword evidence="2" id="KW-0012">Acyltransferase</keyword>
<dbReference type="EMBL" id="JAERKB010000007">
    <property type="protein sequence ID" value="MBS0969428.1"/>
    <property type="molecule type" value="Genomic_DNA"/>
</dbReference>
<protein>
    <submittedName>
        <fullName evidence="4">GNAT family N-acetyltransferase</fullName>
    </submittedName>
</protein>
<sequence length="142" mass="15955">MFLIRSAGIQDIGRLQTLFLQLGYHTKRETVEARLKEAEGRDDILVAESGSVVRGVVVIHFITPVHEEGRWAVISALVIDEACRGEGLGQALLAEAERLSRQQGCTQIELSSSERRTRAHKFYEDNGYHEVRKRFVKPLAAP</sequence>
<reference evidence="5" key="2">
    <citation type="submission" date="2023-07" db="EMBL/GenBank/DDBJ databases">
        <title>Genome-inferred correspondence between phylogeny and metabolic traits in the wild Drosophila gut microbiome.</title>
        <authorList>
            <person name="Bueno E."/>
            <person name="Blow F."/>
            <person name="Douglas A.E."/>
        </authorList>
    </citation>
    <scope>NUCLEOTIDE SEQUENCE [LARGE SCALE GENOMIC DNA]</scope>
    <source>
        <strain evidence="5">JGM97</strain>
    </source>
</reference>
<evidence type="ECO:0000313" key="4">
    <source>
        <dbReference type="EMBL" id="MBS0969428.1"/>
    </source>
</evidence>
<proteinExistence type="predicted"/>
<dbReference type="PANTHER" id="PTHR43877">
    <property type="entry name" value="AMINOALKYLPHOSPHONATE N-ACETYLTRANSFERASE-RELATED-RELATED"/>
    <property type="match status" value="1"/>
</dbReference>
<evidence type="ECO:0000313" key="5">
    <source>
        <dbReference type="Proteomes" id="UP000680634"/>
    </source>
</evidence>
<feature type="domain" description="N-acetyltransferase" evidence="3">
    <location>
        <begin position="2"/>
        <end position="142"/>
    </location>
</feature>
<keyword evidence="1" id="KW-0808">Transferase</keyword>
<reference evidence="4 5" key="1">
    <citation type="submission" date="2020-12" db="EMBL/GenBank/DDBJ databases">
        <authorList>
            <person name="Mcmullen J.G."/>
        </authorList>
    </citation>
    <scope>NUCLEOTIDE SEQUENCE [LARGE SCALE GENOMIC DNA]</scope>
    <source>
        <strain evidence="4 5">JGM97</strain>
    </source>
</reference>
<comment type="caution">
    <text evidence="4">The sequence shown here is derived from an EMBL/GenBank/DDBJ whole genome shotgun (WGS) entry which is preliminary data.</text>
</comment>
<name>A0ABS5JJA0_9GAMM</name>
<organism evidence="4 5">
    <name type="scientific">Nissabacter archeti</name>
    <dbReference type="NCBI Taxonomy" id="1917880"/>
    <lineage>
        <taxon>Bacteria</taxon>
        <taxon>Pseudomonadati</taxon>
        <taxon>Pseudomonadota</taxon>
        <taxon>Gammaproteobacteria</taxon>
        <taxon>Enterobacterales</taxon>
        <taxon>Yersiniaceae</taxon>
        <taxon>Nissabacter</taxon>
    </lineage>
</organism>
<evidence type="ECO:0000256" key="2">
    <source>
        <dbReference type="ARBA" id="ARBA00023315"/>
    </source>
</evidence>
<evidence type="ECO:0000256" key="1">
    <source>
        <dbReference type="ARBA" id="ARBA00022679"/>
    </source>
</evidence>
<dbReference type="InterPro" id="IPR000182">
    <property type="entry name" value="GNAT_dom"/>
</dbReference>
<accession>A0ABS5JJA0</accession>
<dbReference type="PANTHER" id="PTHR43877:SF1">
    <property type="entry name" value="ACETYLTRANSFERASE"/>
    <property type="match status" value="1"/>
</dbReference>
<dbReference type="Proteomes" id="UP000680634">
    <property type="component" value="Unassembled WGS sequence"/>
</dbReference>
<dbReference type="InterPro" id="IPR050832">
    <property type="entry name" value="Bact_Acetyltransf"/>
</dbReference>
<dbReference type="Pfam" id="PF00583">
    <property type="entry name" value="Acetyltransf_1"/>
    <property type="match status" value="1"/>
</dbReference>
<dbReference type="SUPFAM" id="SSF55729">
    <property type="entry name" value="Acyl-CoA N-acyltransferases (Nat)"/>
    <property type="match status" value="1"/>
</dbReference>
<keyword evidence="5" id="KW-1185">Reference proteome</keyword>
<dbReference type="InterPro" id="IPR016181">
    <property type="entry name" value="Acyl_CoA_acyltransferase"/>
</dbReference>
<gene>
    <name evidence="4" type="ORF">JK232_11040</name>
</gene>
<evidence type="ECO:0000259" key="3">
    <source>
        <dbReference type="PROSITE" id="PS51186"/>
    </source>
</evidence>